<dbReference type="InterPro" id="IPR011701">
    <property type="entry name" value="MFS"/>
</dbReference>
<feature type="transmembrane region" description="Helical" evidence="1">
    <location>
        <begin position="56"/>
        <end position="79"/>
    </location>
</feature>
<protein>
    <submittedName>
        <fullName evidence="2">CP family cyanate transporter-like MFS transporter</fullName>
    </submittedName>
</protein>
<feature type="transmembrane region" description="Helical" evidence="1">
    <location>
        <begin position="285"/>
        <end position="304"/>
    </location>
</feature>
<name>A0A2T0Q6S1_9ACTN</name>
<evidence type="ECO:0000313" key="2">
    <source>
        <dbReference type="EMBL" id="PRX99527.1"/>
    </source>
</evidence>
<evidence type="ECO:0000313" key="3">
    <source>
        <dbReference type="Proteomes" id="UP000237846"/>
    </source>
</evidence>
<organism evidence="2 3">
    <name type="scientific">Allonocardiopsis opalescens</name>
    <dbReference type="NCBI Taxonomy" id="1144618"/>
    <lineage>
        <taxon>Bacteria</taxon>
        <taxon>Bacillati</taxon>
        <taxon>Actinomycetota</taxon>
        <taxon>Actinomycetes</taxon>
        <taxon>Streptosporangiales</taxon>
        <taxon>Allonocardiopsis</taxon>
    </lineage>
</organism>
<feature type="transmembrane region" description="Helical" evidence="1">
    <location>
        <begin position="144"/>
        <end position="165"/>
    </location>
</feature>
<dbReference type="OrthoDB" id="5317164at2"/>
<reference evidence="2 3" key="1">
    <citation type="submission" date="2018-03" db="EMBL/GenBank/DDBJ databases">
        <title>Genomic Encyclopedia of Archaeal and Bacterial Type Strains, Phase II (KMG-II): from individual species to whole genera.</title>
        <authorList>
            <person name="Goeker M."/>
        </authorList>
    </citation>
    <scope>NUCLEOTIDE SEQUENCE [LARGE SCALE GENOMIC DNA]</scope>
    <source>
        <strain evidence="2 3">DSM 45601</strain>
    </source>
</reference>
<feature type="transmembrane region" description="Helical" evidence="1">
    <location>
        <begin position="257"/>
        <end position="278"/>
    </location>
</feature>
<feature type="transmembrane region" description="Helical" evidence="1">
    <location>
        <begin position="177"/>
        <end position="197"/>
    </location>
</feature>
<sequence>MTLPTGRTAGTAAARTARRGSAALLVAGVFLIAANLRPAIIAVAPLVEAIRADTGLSATATGLLTTLPIVCLGALAPLAPRLAGRFGIEPVLLAVLAVLCAGFALRTAPPVLFLFAGSLLVGAAIAVGNVLVPSLVKRDFPSRVGLLTGAYTVMLSGCAAVAAGVTVPLMDALALPWRWALALWALPAVLALAVWAPQARRHTREPPRLPVRGLWRSALAWQVTCYMGLQSLHFYTLTAWTPAIFAEHGVDAESAGWLLSLAGLSGLPASLAVSLLAARSRRQGRYAAANVALSTAGVLGLLVAPVQGAYLWMVLLGLGQGTGISVALLLIVLRSPDTAHTTALSAMAQGVGYLLAAAGPVAIGLSHDLTGGWRAALVVLLVLLAAQLAAGLGAGRDLRVQGAVEPLPSVNIKRV</sequence>
<feature type="transmembrane region" description="Helical" evidence="1">
    <location>
        <begin position="344"/>
        <end position="365"/>
    </location>
</feature>
<dbReference type="PANTHER" id="PTHR23523">
    <property type="match status" value="1"/>
</dbReference>
<keyword evidence="1" id="KW-0472">Membrane</keyword>
<dbReference type="Gene3D" id="1.20.1250.20">
    <property type="entry name" value="MFS general substrate transporter like domains"/>
    <property type="match status" value="1"/>
</dbReference>
<comment type="caution">
    <text evidence="2">The sequence shown here is derived from an EMBL/GenBank/DDBJ whole genome shotgun (WGS) entry which is preliminary data.</text>
</comment>
<accession>A0A2T0Q6S1</accession>
<dbReference type="PANTHER" id="PTHR23523:SF2">
    <property type="entry name" value="2-NITROIMIDAZOLE TRANSPORTER"/>
    <property type="match status" value="1"/>
</dbReference>
<dbReference type="RefSeq" id="WP_106244113.1">
    <property type="nucleotide sequence ID" value="NZ_PVZC01000003.1"/>
</dbReference>
<feature type="transmembrane region" description="Helical" evidence="1">
    <location>
        <begin position="310"/>
        <end position="332"/>
    </location>
</feature>
<dbReference type="InterPro" id="IPR052524">
    <property type="entry name" value="MFS_Cyanate_Porter"/>
</dbReference>
<keyword evidence="1" id="KW-0812">Transmembrane</keyword>
<evidence type="ECO:0000256" key="1">
    <source>
        <dbReference type="SAM" id="Phobius"/>
    </source>
</evidence>
<dbReference type="SUPFAM" id="SSF103473">
    <property type="entry name" value="MFS general substrate transporter"/>
    <property type="match status" value="1"/>
</dbReference>
<dbReference type="Pfam" id="PF07690">
    <property type="entry name" value="MFS_1"/>
    <property type="match status" value="1"/>
</dbReference>
<dbReference type="InterPro" id="IPR036259">
    <property type="entry name" value="MFS_trans_sf"/>
</dbReference>
<dbReference type="EMBL" id="PVZC01000003">
    <property type="protein sequence ID" value="PRX99527.1"/>
    <property type="molecule type" value="Genomic_DNA"/>
</dbReference>
<proteinExistence type="predicted"/>
<dbReference type="Proteomes" id="UP000237846">
    <property type="component" value="Unassembled WGS sequence"/>
</dbReference>
<keyword evidence="3" id="KW-1185">Reference proteome</keyword>
<keyword evidence="1" id="KW-1133">Transmembrane helix</keyword>
<dbReference type="CDD" id="cd17339">
    <property type="entry name" value="MFS_NIMT_CynX_like"/>
    <property type="match status" value="1"/>
</dbReference>
<gene>
    <name evidence="2" type="ORF">CLV72_103128</name>
</gene>
<feature type="transmembrane region" description="Helical" evidence="1">
    <location>
        <begin position="218"/>
        <end position="237"/>
    </location>
</feature>
<dbReference type="AlphaFoldDB" id="A0A2T0Q6S1"/>
<feature type="transmembrane region" description="Helical" evidence="1">
    <location>
        <begin position="21"/>
        <end position="44"/>
    </location>
</feature>
<feature type="transmembrane region" description="Helical" evidence="1">
    <location>
        <begin position="111"/>
        <end position="132"/>
    </location>
</feature>
<feature type="transmembrane region" description="Helical" evidence="1">
    <location>
        <begin position="86"/>
        <end position="105"/>
    </location>
</feature>
<feature type="transmembrane region" description="Helical" evidence="1">
    <location>
        <begin position="371"/>
        <end position="392"/>
    </location>
</feature>
<dbReference type="GO" id="GO:0022857">
    <property type="term" value="F:transmembrane transporter activity"/>
    <property type="evidence" value="ECO:0007669"/>
    <property type="project" value="InterPro"/>
</dbReference>